<dbReference type="InterPro" id="IPR002525">
    <property type="entry name" value="Transp_IS110-like_N"/>
</dbReference>
<gene>
    <name evidence="2" type="ORF">SAMN04487824_103119</name>
</gene>
<feature type="domain" description="Transposase IS110-like N-terminal" evidence="1">
    <location>
        <begin position="7"/>
        <end position="149"/>
    </location>
</feature>
<dbReference type="EMBL" id="FMZL01000003">
    <property type="protein sequence ID" value="SDC11633.1"/>
    <property type="molecule type" value="Genomic_DNA"/>
</dbReference>
<evidence type="ECO:0000259" key="1">
    <source>
        <dbReference type="Pfam" id="PF01548"/>
    </source>
</evidence>
<dbReference type="GO" id="GO:0006313">
    <property type="term" value="P:DNA transposition"/>
    <property type="evidence" value="ECO:0007669"/>
    <property type="project" value="InterPro"/>
</dbReference>
<proteinExistence type="predicted"/>
<accession>A0A1G6IZ46</accession>
<protein>
    <submittedName>
        <fullName evidence="2">Transposase</fullName>
    </submittedName>
</protein>
<name>A0A1G6IZ46_9ACTN</name>
<dbReference type="PANTHER" id="PTHR33055">
    <property type="entry name" value="TRANSPOSASE FOR INSERTION SEQUENCE ELEMENT IS1111A"/>
    <property type="match status" value="1"/>
</dbReference>
<evidence type="ECO:0000313" key="2">
    <source>
        <dbReference type="EMBL" id="SDC11633.1"/>
    </source>
</evidence>
<dbReference type="GO" id="GO:0004803">
    <property type="term" value="F:transposase activity"/>
    <property type="evidence" value="ECO:0007669"/>
    <property type="project" value="InterPro"/>
</dbReference>
<reference evidence="3" key="1">
    <citation type="submission" date="2016-10" db="EMBL/GenBank/DDBJ databases">
        <authorList>
            <person name="Varghese N."/>
            <person name="Submissions S."/>
        </authorList>
    </citation>
    <scope>NUCLEOTIDE SEQUENCE [LARGE SCALE GENOMIC DNA]</scope>
    <source>
        <strain evidence="3">DSM 22619</strain>
    </source>
</reference>
<dbReference type="Pfam" id="PF01548">
    <property type="entry name" value="DEDD_Tnp_IS110"/>
    <property type="match status" value="1"/>
</dbReference>
<dbReference type="InterPro" id="IPR047650">
    <property type="entry name" value="Transpos_IS110"/>
</dbReference>
<evidence type="ECO:0000313" key="3">
    <source>
        <dbReference type="Proteomes" id="UP000198528"/>
    </source>
</evidence>
<organism evidence="2 3">
    <name type="scientific">Parafannyhessea umbonata</name>
    <dbReference type="NCBI Taxonomy" id="604330"/>
    <lineage>
        <taxon>Bacteria</taxon>
        <taxon>Bacillati</taxon>
        <taxon>Actinomycetota</taxon>
        <taxon>Coriobacteriia</taxon>
        <taxon>Coriobacteriales</taxon>
        <taxon>Atopobiaceae</taxon>
        <taxon>Parafannyhessea</taxon>
    </lineage>
</organism>
<dbReference type="GO" id="GO:0003677">
    <property type="term" value="F:DNA binding"/>
    <property type="evidence" value="ECO:0007669"/>
    <property type="project" value="InterPro"/>
</dbReference>
<keyword evidence="3" id="KW-1185">Reference proteome</keyword>
<dbReference type="RefSeq" id="WP_218118081.1">
    <property type="nucleotide sequence ID" value="NZ_FMZL01000003.1"/>
</dbReference>
<dbReference type="Proteomes" id="UP000198528">
    <property type="component" value="Unassembled WGS sequence"/>
</dbReference>
<sequence length="228" mass="25380">MLYRTSIGLDVHARSIAATAFIPETGEIVQKAFPYDAGEVAEWAKGMPQPARCVYESGPTGFDLKRKLDKAGVPCVVGAVSKMLRPSGDRVKTDRRDATFLARMLAVGNIVEVAMPTEAMEAARDLARAREDCRHDLMRARHLLSKFLLGKGIVYPGKTAWTKAHREWLGRLEFADPCERLVFGEYLESVRSLELRRARLDGAIEERAAGEDMAPVVSALRCFRGYRP</sequence>
<dbReference type="AlphaFoldDB" id="A0A1G6IZ46"/>
<dbReference type="PANTHER" id="PTHR33055:SF3">
    <property type="entry name" value="PUTATIVE TRANSPOSASE FOR IS117-RELATED"/>
    <property type="match status" value="1"/>
</dbReference>